<reference evidence="2" key="1">
    <citation type="journal article" date="2012" name="Proc. Natl. Acad. Sci. U.S.A.">
        <title>Antigenic diversity is generated by distinct evolutionary mechanisms in African trypanosome species.</title>
        <authorList>
            <person name="Jackson A.P."/>
            <person name="Berry A."/>
            <person name="Aslett M."/>
            <person name="Allison H.C."/>
            <person name="Burton P."/>
            <person name="Vavrova-Anderson J."/>
            <person name="Brown R."/>
            <person name="Browne H."/>
            <person name="Corton N."/>
            <person name="Hauser H."/>
            <person name="Gamble J."/>
            <person name="Gilderthorp R."/>
            <person name="Marcello L."/>
            <person name="McQuillan J."/>
            <person name="Otto T.D."/>
            <person name="Quail M.A."/>
            <person name="Sanders M.J."/>
            <person name="van Tonder A."/>
            <person name="Ginger M.L."/>
            <person name="Field M.C."/>
            <person name="Barry J.D."/>
            <person name="Hertz-Fowler C."/>
            <person name="Berriman M."/>
        </authorList>
    </citation>
    <scope>NUCLEOTIDE SEQUENCE</scope>
    <source>
        <strain evidence="2">Y486</strain>
    </source>
</reference>
<dbReference type="EMBL" id="HE573027">
    <property type="protein sequence ID" value="CCC54291.1"/>
    <property type="molecule type" value="Genomic_DNA"/>
</dbReference>
<dbReference type="OMA" id="RLAWHRI"/>
<evidence type="ECO:0000256" key="1">
    <source>
        <dbReference type="SAM" id="MobiDB-lite"/>
    </source>
</evidence>
<proteinExistence type="predicted"/>
<protein>
    <submittedName>
        <fullName evidence="2">Uncharacterized protein</fullName>
    </submittedName>
</protein>
<dbReference type="AlphaFoldDB" id="G0U9K5"/>
<accession>G0U9K5</accession>
<organism evidence="2">
    <name type="scientific">Trypanosoma vivax (strain Y486)</name>
    <dbReference type="NCBI Taxonomy" id="1055687"/>
    <lineage>
        <taxon>Eukaryota</taxon>
        <taxon>Discoba</taxon>
        <taxon>Euglenozoa</taxon>
        <taxon>Kinetoplastea</taxon>
        <taxon>Metakinetoplastina</taxon>
        <taxon>Trypanosomatida</taxon>
        <taxon>Trypanosomatidae</taxon>
        <taxon>Trypanosoma</taxon>
        <taxon>Duttonella</taxon>
    </lineage>
</organism>
<feature type="region of interest" description="Disordered" evidence="1">
    <location>
        <begin position="190"/>
        <end position="212"/>
    </location>
</feature>
<name>G0U9K5_TRYVY</name>
<dbReference type="VEuPathDB" id="TriTrypDB:TvY486_1117750"/>
<evidence type="ECO:0000313" key="2">
    <source>
        <dbReference type="EMBL" id="CCC54291.1"/>
    </source>
</evidence>
<gene>
    <name evidence="2" type="ORF">TVY486_1117750</name>
</gene>
<sequence length="237" mass="26305">MGSNVADRSGTGGGGVRELGTVTAGMAMMNFDEKTKPYTRADLLEFIQNYEKNLNPEELLLVKKGMFFTFVGMPLAFIVGYKVASRLAWHRISRALGSPKGKENVAKTPWVVRNIQKVGQTIFGLGAATLPYVFAQQWFISRVLEMDEHQSDLSFHLRRLMITQRSSMMFTRTATREVTREEQQRLTDEAIAQEEENRSGRRGGAAAGATDINLRLGQQAMTPVAQAGYKPLPGQSS</sequence>